<reference evidence="3" key="1">
    <citation type="submission" date="2023-07" db="EMBL/GenBank/DDBJ databases">
        <authorList>
            <consortium name="CYATHOMIX"/>
        </authorList>
    </citation>
    <scope>NUCLEOTIDE SEQUENCE</scope>
    <source>
        <strain evidence="3">N/A</strain>
    </source>
</reference>
<dbReference type="InterPro" id="IPR041667">
    <property type="entry name" value="Cupin_8"/>
</dbReference>
<gene>
    <name evidence="3" type="ORF">CYNAS_LOCUS10711</name>
</gene>
<protein>
    <recommendedName>
        <fullName evidence="2">JmjC domain-containing protein</fullName>
    </recommendedName>
</protein>
<name>A0AA36M5D1_CYLNA</name>
<dbReference type="GO" id="GO:0000987">
    <property type="term" value="F:cis-regulatory region sequence-specific DNA binding"/>
    <property type="evidence" value="ECO:0007669"/>
    <property type="project" value="TreeGrafter"/>
</dbReference>
<sequence length="260" mass="30089">MLLVFTICVLLFVKSVSGNNGGWNTEEKDVVGRDGPCNIERHDANHLTEKEFLKRYAYQEPVVIYNVENNDFRKLTAKVEMLKDWKDTPVTLNSANTYSYTRVPTTFGQYLEERLLPQSLDTLGNETMYLFGDFDRNLWAPLLDNYHIPKWSLPGHRPALSFGIAGAGTGVPFHFHGPVFAEVIYGSKRWFLYPFEDRPDFDPDHSTLEWFAKNYTRLPRDKRPLECVVKPGELIYLPDKWWHATLNTETSVFISTFLSP</sequence>
<feature type="chain" id="PRO_5041325256" description="JmjC domain-containing protein" evidence="1">
    <location>
        <begin position="19"/>
        <end position="260"/>
    </location>
</feature>
<keyword evidence="1" id="KW-0732">Signal</keyword>
<evidence type="ECO:0000259" key="2">
    <source>
        <dbReference type="PROSITE" id="PS51184"/>
    </source>
</evidence>
<dbReference type="InterPro" id="IPR050910">
    <property type="entry name" value="JMJD6_ArgDemeth/LysHydrox"/>
</dbReference>
<keyword evidence="4" id="KW-1185">Reference proteome</keyword>
<dbReference type="SUPFAM" id="SSF51197">
    <property type="entry name" value="Clavaminate synthase-like"/>
    <property type="match status" value="1"/>
</dbReference>
<accession>A0AA36M5D1</accession>
<dbReference type="Proteomes" id="UP001176961">
    <property type="component" value="Unassembled WGS sequence"/>
</dbReference>
<dbReference type="EMBL" id="CATQJL010000223">
    <property type="protein sequence ID" value="CAJ0598728.1"/>
    <property type="molecule type" value="Genomic_DNA"/>
</dbReference>
<evidence type="ECO:0000256" key="1">
    <source>
        <dbReference type="SAM" id="SignalP"/>
    </source>
</evidence>
<proteinExistence type="predicted"/>
<dbReference type="AlphaFoldDB" id="A0AA36M5D1"/>
<organism evidence="3 4">
    <name type="scientific">Cylicocyclus nassatus</name>
    <name type="common">Nematode worm</name>
    <dbReference type="NCBI Taxonomy" id="53992"/>
    <lineage>
        <taxon>Eukaryota</taxon>
        <taxon>Metazoa</taxon>
        <taxon>Ecdysozoa</taxon>
        <taxon>Nematoda</taxon>
        <taxon>Chromadorea</taxon>
        <taxon>Rhabditida</taxon>
        <taxon>Rhabditina</taxon>
        <taxon>Rhabditomorpha</taxon>
        <taxon>Strongyloidea</taxon>
        <taxon>Strongylidae</taxon>
        <taxon>Cylicocyclus</taxon>
    </lineage>
</organism>
<dbReference type="GO" id="GO:0005634">
    <property type="term" value="C:nucleus"/>
    <property type="evidence" value="ECO:0007669"/>
    <property type="project" value="TreeGrafter"/>
</dbReference>
<dbReference type="Pfam" id="PF13621">
    <property type="entry name" value="Cupin_8"/>
    <property type="match status" value="1"/>
</dbReference>
<feature type="domain" description="JmjC" evidence="2">
    <location>
        <begin position="112"/>
        <end position="260"/>
    </location>
</feature>
<dbReference type="PROSITE" id="PS51184">
    <property type="entry name" value="JMJC"/>
    <property type="match status" value="1"/>
</dbReference>
<dbReference type="PANTHER" id="PTHR12480:SF21">
    <property type="entry name" value="JMJC DOMAIN-CONTAINING PROTEIN 8"/>
    <property type="match status" value="1"/>
</dbReference>
<evidence type="ECO:0000313" key="3">
    <source>
        <dbReference type="EMBL" id="CAJ0598728.1"/>
    </source>
</evidence>
<comment type="caution">
    <text evidence="3">The sequence shown here is derived from an EMBL/GenBank/DDBJ whole genome shotgun (WGS) entry which is preliminary data.</text>
</comment>
<evidence type="ECO:0000313" key="4">
    <source>
        <dbReference type="Proteomes" id="UP001176961"/>
    </source>
</evidence>
<feature type="signal peptide" evidence="1">
    <location>
        <begin position="1"/>
        <end position="18"/>
    </location>
</feature>
<dbReference type="PANTHER" id="PTHR12480">
    <property type="entry name" value="ARGININE DEMETHYLASE AND LYSYL-HYDROXYLASE JMJD"/>
    <property type="match status" value="1"/>
</dbReference>
<dbReference type="Gene3D" id="2.60.120.650">
    <property type="entry name" value="Cupin"/>
    <property type="match status" value="1"/>
</dbReference>
<dbReference type="InterPro" id="IPR003347">
    <property type="entry name" value="JmjC_dom"/>
</dbReference>